<evidence type="ECO:0000313" key="1">
    <source>
        <dbReference type="EMBL" id="OYW98455.1"/>
    </source>
</evidence>
<reference evidence="1 2" key="1">
    <citation type="submission" date="2017-03" db="EMBL/GenBank/DDBJ databases">
        <title>Lifting the veil on microbial sulfur biogeochemistry in mining wastewaters.</title>
        <authorList>
            <person name="Kantor R.S."/>
            <person name="Colenbrander Nelson T."/>
            <person name="Marshall S."/>
            <person name="Bennett D."/>
            <person name="Apte S."/>
            <person name="Camacho D."/>
            <person name="Thomas B.C."/>
            <person name="Warren L.A."/>
            <person name="Banfield J.F."/>
        </authorList>
    </citation>
    <scope>NUCLEOTIDE SEQUENCE [LARGE SCALE GENOMIC DNA]</scope>
    <source>
        <strain evidence="1">32-67-7</strain>
    </source>
</reference>
<dbReference type="AlphaFoldDB" id="A0A258CSL3"/>
<dbReference type="Proteomes" id="UP000215616">
    <property type="component" value="Unassembled WGS sequence"/>
</dbReference>
<organism evidence="1 2">
    <name type="scientific">Caulobacter vibrioides</name>
    <name type="common">Caulobacter crescentus</name>
    <dbReference type="NCBI Taxonomy" id="155892"/>
    <lineage>
        <taxon>Bacteria</taxon>
        <taxon>Pseudomonadati</taxon>
        <taxon>Pseudomonadota</taxon>
        <taxon>Alphaproteobacteria</taxon>
        <taxon>Caulobacterales</taxon>
        <taxon>Caulobacteraceae</taxon>
        <taxon>Caulobacter</taxon>
    </lineage>
</organism>
<gene>
    <name evidence="1" type="ORF">B7Z12_19860</name>
</gene>
<accession>A0A258CSL3</accession>
<evidence type="ECO:0000313" key="2">
    <source>
        <dbReference type="Proteomes" id="UP000215616"/>
    </source>
</evidence>
<dbReference type="EMBL" id="NCDQ01000504">
    <property type="protein sequence ID" value="OYW98455.1"/>
    <property type="molecule type" value="Genomic_DNA"/>
</dbReference>
<sequence>MQEWRWRREVAELDAQARVDMEENLTQAIERVALDPCLRARVSLLAEGLSGAAVRYDPKPQIARTRSSSGSGVPYAYLSPIRPWRTATMERLVAAEASKRVPRPRLIAYARALSTISSIGREQASENDALGTLVPLALGIDELTPEIRVSLLSSLGEVDNARANIELISRRLIERGADLRIAPDLAKVQQLLAEERKTWGACVDVDKGVELARRLKAAAQDG</sequence>
<protein>
    <submittedName>
        <fullName evidence="1">Uncharacterized protein</fullName>
    </submittedName>
</protein>
<name>A0A258CSL3_CAUVI</name>
<comment type="caution">
    <text evidence="1">The sequence shown here is derived from an EMBL/GenBank/DDBJ whole genome shotgun (WGS) entry which is preliminary data.</text>
</comment>
<proteinExistence type="predicted"/>